<protein>
    <submittedName>
        <fullName evidence="2">Putative membrane protein</fullName>
    </submittedName>
</protein>
<sequence length="898" mass="95507">MKRGSSASVLAALLLLTIMSPLATAAVSVSLSASPTAQEATTDDDAEYDIIVTNDGDEDISVTLSTQQGNDCNGFSSSLDSYQVSVDEGTSETVVLTVSVNDQADGDCETTVNAQATAGIGSPANDDVTVTTTAGDGGGLYSVKLTTDEQMKTYGGEGSDEGDSVAWDVEVENNGEQQANVQLEMISDSDCESDTLDATVDPQVLQLEPEDKETVEVTVEVPDGSSTEAGDHCFILRATVTNDPNAADQAEDNITLTLKIPERKECDPNLQYTSHNLDPDESATNSFEVENIGNTEWTVTANAQAQDSDHDITDWIDFNSPLSKLLSEPGGSQDDHTFTFSVTPDDSVESGTQVGIRIQGRAGTAVGCEQTLTVTVGQSHAATMTLSKNKLSNVEPGSSETVSVQITNLGNGMETLSVGATGLPPGWQISFSQNSVTVGSVHSGNNRQTINAEVFVPEDASAEEETVITFTVGRGGGTTPYDTKDLTVSVAARHDLTTSILSTQQTGRSGQTVQFPIDVTNSGNIRDTFKLLTCDPGDQTGCNQPMWESSYSDSQGNTITQVILDPSQTQTVYLDILVEGEEEADSANVLARIAIYGTTVVDEHTVSVIVSNYNYAMAITAQNPGDIPDQIDATLPPGGTLTTAFWVENTGDYPGGDTAVISLSGMESSVLRTITVEGVEIESTLSLGMGERVLIEVEIEILDGVANGVSGVVKVSASSEKNTAQSTSVDLIVAVMTIHDLRFTLEGEDEQTAEYPDKAIFILYVTNHGNILETVQVLSSESLRGWSVDVVDEEFELESGETREVEVRVTPPSDLLDDDTYLFTLTVQPEDLAVAGQPIDLTVKSEMPSSFIGLTEEQAQALVYGSIILGGILVVVLFFRSRAENRRIVEALENEFED</sequence>
<evidence type="ECO:0000313" key="2">
    <source>
        <dbReference type="EMBL" id="AIE94557.1"/>
    </source>
</evidence>
<evidence type="ECO:0000256" key="1">
    <source>
        <dbReference type="SAM" id="Phobius"/>
    </source>
</evidence>
<keyword evidence="1" id="KW-0812">Transmembrane</keyword>
<keyword evidence="1" id="KW-1133">Transmembrane helix</keyword>
<dbReference type="EMBL" id="KF900425">
    <property type="protein sequence ID" value="AIE94557.1"/>
    <property type="molecule type" value="Genomic_DNA"/>
</dbReference>
<accession>A0A075FY76</accession>
<keyword evidence="1" id="KW-0472">Membrane</keyword>
<reference evidence="2" key="1">
    <citation type="journal article" date="2014" name="Genome Biol. Evol.">
        <title>Pangenome evidence for extensive interdomain horizontal transfer affecting lineage core and shell genes in uncultured planktonic thaumarchaeota and euryarchaeota.</title>
        <authorList>
            <person name="Deschamps P."/>
            <person name="Zivanovic Y."/>
            <person name="Moreira D."/>
            <person name="Rodriguez-Valera F."/>
            <person name="Lopez-Garcia P."/>
        </authorList>
    </citation>
    <scope>NUCLEOTIDE SEQUENCE</scope>
</reference>
<organism evidence="2">
    <name type="scientific">uncultured marine group II/III euryarchaeote AD1000_49_E03</name>
    <dbReference type="NCBI Taxonomy" id="1457778"/>
    <lineage>
        <taxon>Archaea</taxon>
        <taxon>Methanobacteriati</taxon>
        <taxon>Methanobacteriota</taxon>
        <taxon>environmental samples</taxon>
    </lineage>
</organism>
<dbReference type="PANTHER" id="PTHR39198:SF1">
    <property type="entry name" value="ALPHA-GALACTOSIDASE NEW3 DOMAIN-CONTAINING PROTEIN"/>
    <property type="match status" value="1"/>
</dbReference>
<name>A0A075FY76_9EURY</name>
<dbReference type="PANTHER" id="PTHR39198">
    <property type="entry name" value="HYPOTHETICAL MEMBRANE PROTEIN, CONSERVED"/>
    <property type="match status" value="1"/>
</dbReference>
<dbReference type="AlphaFoldDB" id="A0A075FY76"/>
<proteinExistence type="predicted"/>
<feature type="transmembrane region" description="Helical" evidence="1">
    <location>
        <begin position="861"/>
        <end position="879"/>
    </location>
</feature>